<organism evidence="1 2">
    <name type="scientific">Parabacteroides distasonis</name>
    <dbReference type="NCBI Taxonomy" id="823"/>
    <lineage>
        <taxon>Bacteria</taxon>
        <taxon>Pseudomonadati</taxon>
        <taxon>Bacteroidota</taxon>
        <taxon>Bacteroidia</taxon>
        <taxon>Bacteroidales</taxon>
        <taxon>Tannerellaceae</taxon>
        <taxon>Parabacteroides</taxon>
    </lineage>
</organism>
<dbReference type="AlphaFoldDB" id="A0A1Y4I4M8"/>
<dbReference type="Proteomes" id="UP000195950">
    <property type="component" value="Unassembled WGS sequence"/>
</dbReference>
<dbReference type="RefSeq" id="WP_087346456.1">
    <property type="nucleotide sequence ID" value="NZ_NFJX01000022.1"/>
</dbReference>
<comment type="caution">
    <text evidence="1">The sequence shown here is derived from an EMBL/GenBank/DDBJ whole genome shotgun (WGS) entry which is preliminary data.</text>
</comment>
<dbReference type="EMBL" id="NFJX01000022">
    <property type="protein sequence ID" value="OUP15257.1"/>
    <property type="molecule type" value="Genomic_DNA"/>
</dbReference>
<gene>
    <name evidence="1" type="ORF">B5F32_18085</name>
</gene>
<proteinExistence type="predicted"/>
<protein>
    <recommendedName>
        <fullName evidence="3">TIGR02646 family protein</fullName>
    </recommendedName>
</protein>
<name>A0A1Y4I4M8_PARDI</name>
<sequence>MRKVDKRPEPKEWVEYRQTPGAKYEAISELRSSLLEEQGYVCAYCMRRIPVKDRNSNETSRIEHVLSREKHPERELDYHNMVICCPGAISSDFHCDKLKGNEDLTFNLFDDELFTSLSYKSKSGKIVSANEDYDRQINQLLNLNNRWLMANRLQALLGVIDYLNRKGWTASNLNQQISKWSNMDAEGRYKEYNSIVVWYLKKKQRQCDL</sequence>
<evidence type="ECO:0008006" key="3">
    <source>
        <dbReference type="Google" id="ProtNLM"/>
    </source>
</evidence>
<reference evidence="2" key="1">
    <citation type="submission" date="2017-04" db="EMBL/GenBank/DDBJ databases">
        <title>Function of individual gut microbiota members based on whole genome sequencing of pure cultures obtained from chicken caecum.</title>
        <authorList>
            <person name="Medvecky M."/>
            <person name="Cejkova D."/>
            <person name="Polansky O."/>
            <person name="Karasova D."/>
            <person name="Kubasova T."/>
            <person name="Cizek A."/>
            <person name="Rychlik I."/>
        </authorList>
    </citation>
    <scope>NUCLEOTIDE SEQUENCE [LARGE SCALE GENOMIC DNA]</scope>
    <source>
        <strain evidence="2">An199</strain>
    </source>
</reference>
<accession>A0A1Y4I4M8</accession>
<evidence type="ECO:0000313" key="2">
    <source>
        <dbReference type="Proteomes" id="UP000195950"/>
    </source>
</evidence>
<evidence type="ECO:0000313" key="1">
    <source>
        <dbReference type="EMBL" id="OUP15257.1"/>
    </source>
</evidence>
<dbReference type="Gene3D" id="1.10.30.50">
    <property type="match status" value="1"/>
</dbReference>